<feature type="domain" description="PD-(D/E)XK nuclease-like" evidence="1">
    <location>
        <begin position="23"/>
        <end position="213"/>
    </location>
</feature>
<keyword evidence="3" id="KW-1185">Reference proteome</keyword>
<dbReference type="InterPro" id="IPR046797">
    <property type="entry name" value="PDDEXK_12"/>
</dbReference>
<dbReference type="RefSeq" id="XP_013422235.1">
    <property type="nucleotide sequence ID" value="XM_013566781.1"/>
</dbReference>
<evidence type="ECO:0000313" key="3">
    <source>
        <dbReference type="Proteomes" id="UP000027730"/>
    </source>
</evidence>
<name>A0A074WDP3_9PEZI</name>
<organism evidence="2 3">
    <name type="scientific">Aureobasidium namibiae CBS 147.97</name>
    <dbReference type="NCBI Taxonomy" id="1043004"/>
    <lineage>
        <taxon>Eukaryota</taxon>
        <taxon>Fungi</taxon>
        <taxon>Dikarya</taxon>
        <taxon>Ascomycota</taxon>
        <taxon>Pezizomycotina</taxon>
        <taxon>Dothideomycetes</taxon>
        <taxon>Dothideomycetidae</taxon>
        <taxon>Dothideales</taxon>
        <taxon>Saccotheciaceae</taxon>
        <taxon>Aureobasidium</taxon>
    </lineage>
</organism>
<sequence>MRSHFEKDYPNLALSESAFMPDEQLYDWGVDVEAGWKRVQEISRRTAKCSRNQMDENAWCHVVRLVLELALDVASDLDNEFALEINNVQSQALKAAFLPRTSQLRLIDKKIDFTIAVDMEKGSHFAVQPELIPSSPMTDAYTERLPLLCGLEVKRHGGDQVEAQLQLMVWQTAMLTYLDHLRQVGGNSDLPLPPVAGWIVIGHVWQFYIARKEPGGDVIIQSFSSIEPA</sequence>
<dbReference type="AlphaFoldDB" id="A0A074WDP3"/>
<dbReference type="HOGENOM" id="CLU_1209606_0_0_1"/>
<dbReference type="EMBL" id="KL584743">
    <property type="protein sequence ID" value="KEQ68052.1"/>
    <property type="molecule type" value="Genomic_DNA"/>
</dbReference>
<dbReference type="Proteomes" id="UP000027730">
    <property type="component" value="Unassembled WGS sequence"/>
</dbReference>
<accession>A0A074WDP3</accession>
<gene>
    <name evidence="2" type="ORF">M436DRAFT_86721</name>
</gene>
<evidence type="ECO:0000313" key="2">
    <source>
        <dbReference type="EMBL" id="KEQ68052.1"/>
    </source>
</evidence>
<dbReference type="STRING" id="1043004.A0A074WDP3"/>
<proteinExistence type="predicted"/>
<dbReference type="Pfam" id="PF20516">
    <property type="entry name" value="PDDEXK_12"/>
    <property type="match status" value="1"/>
</dbReference>
<dbReference type="OrthoDB" id="4161186at2759"/>
<evidence type="ECO:0000259" key="1">
    <source>
        <dbReference type="Pfam" id="PF20516"/>
    </source>
</evidence>
<protein>
    <recommendedName>
        <fullName evidence="1">PD-(D/E)XK nuclease-like domain-containing protein</fullName>
    </recommendedName>
</protein>
<reference evidence="2 3" key="1">
    <citation type="journal article" date="2014" name="BMC Genomics">
        <title>Genome sequencing of four Aureobasidium pullulans varieties: biotechnological potential, stress tolerance, and description of new species.</title>
        <authorList>
            <person name="Gostin Ar C."/>
            <person name="Ohm R.A."/>
            <person name="Kogej T."/>
            <person name="Sonjak S."/>
            <person name="Turk M."/>
            <person name="Zajc J."/>
            <person name="Zalar P."/>
            <person name="Grube M."/>
            <person name="Sun H."/>
            <person name="Han J."/>
            <person name="Sharma A."/>
            <person name="Chiniquy J."/>
            <person name="Ngan C.Y."/>
            <person name="Lipzen A."/>
            <person name="Barry K."/>
            <person name="Grigoriev I.V."/>
            <person name="Gunde-Cimerman N."/>
        </authorList>
    </citation>
    <scope>NUCLEOTIDE SEQUENCE [LARGE SCALE GENOMIC DNA]</scope>
    <source>
        <strain evidence="2 3">CBS 147.97</strain>
    </source>
</reference>
<dbReference type="GeneID" id="25417796"/>